<keyword evidence="2" id="KW-1185">Reference proteome</keyword>
<evidence type="ECO:0000313" key="2">
    <source>
        <dbReference type="Proteomes" id="UP000199608"/>
    </source>
</evidence>
<dbReference type="Proteomes" id="UP000199608">
    <property type="component" value="Unassembled WGS sequence"/>
</dbReference>
<dbReference type="AlphaFoldDB" id="A0A1H2DTJ4"/>
<sequence length="132" mass="15178">MDEAIKLLSISRVLEKMINHTANDIFYTYRDMFLMMENTYIVPAVWGAMENGELDETQKEIHKKIKKLVNDSISALFIKNMTDPQAFAIKYLVNRTMIYTISYMIETTRNQVSQGAITANDMLTNLKPMGNA</sequence>
<accession>A0A1H2DTJ4</accession>
<name>A0A1H2DTJ4_9BACT</name>
<organism evidence="1 2">
    <name type="scientific">Desulfobacula phenolica</name>
    <dbReference type="NCBI Taxonomy" id="90732"/>
    <lineage>
        <taxon>Bacteria</taxon>
        <taxon>Pseudomonadati</taxon>
        <taxon>Thermodesulfobacteriota</taxon>
        <taxon>Desulfobacteria</taxon>
        <taxon>Desulfobacterales</taxon>
        <taxon>Desulfobacteraceae</taxon>
        <taxon>Desulfobacula</taxon>
    </lineage>
</organism>
<protein>
    <submittedName>
        <fullName evidence="1">Uncharacterized protein</fullName>
    </submittedName>
</protein>
<gene>
    <name evidence="1" type="ORF">SAMN04487931_102155</name>
</gene>
<reference evidence="2" key="1">
    <citation type="submission" date="2016-10" db="EMBL/GenBank/DDBJ databases">
        <authorList>
            <person name="Varghese N."/>
            <person name="Submissions S."/>
        </authorList>
    </citation>
    <scope>NUCLEOTIDE SEQUENCE [LARGE SCALE GENOMIC DNA]</scope>
    <source>
        <strain evidence="2">DSM 3384</strain>
    </source>
</reference>
<dbReference type="EMBL" id="FNLL01000002">
    <property type="protein sequence ID" value="SDT86101.1"/>
    <property type="molecule type" value="Genomic_DNA"/>
</dbReference>
<evidence type="ECO:0000313" key="1">
    <source>
        <dbReference type="EMBL" id="SDT86101.1"/>
    </source>
</evidence>
<proteinExistence type="predicted"/>
<dbReference type="RefSeq" id="WP_014958976.1">
    <property type="nucleotide sequence ID" value="NZ_FNLL01000002.1"/>
</dbReference>